<dbReference type="AlphaFoldDB" id="A0A4D9EED2"/>
<proteinExistence type="predicted"/>
<dbReference type="Proteomes" id="UP000297703">
    <property type="component" value="Unassembled WGS sequence"/>
</dbReference>
<sequence length="110" mass="12379">MPGWPAQRPPTSIALQAISSSVYKHLQGWGGEESCVCSNAPIRHILRCSYATEDGFGKTILEAHFQARVFKGRQEKLGGELAAPLALWCYLSEKCPRMWAWEKRGQDFCH</sequence>
<reference evidence="1 2" key="1">
    <citation type="submission" date="2019-04" db="EMBL/GenBank/DDBJ databases">
        <title>Draft genome of the big-headed turtle Platysternon megacephalum.</title>
        <authorList>
            <person name="Gong S."/>
        </authorList>
    </citation>
    <scope>NUCLEOTIDE SEQUENCE [LARGE SCALE GENOMIC DNA]</scope>
    <source>
        <strain evidence="1">DO16091913</strain>
        <tissue evidence="1">Muscle</tissue>
    </source>
</reference>
<organism evidence="1 2">
    <name type="scientific">Platysternon megacephalum</name>
    <name type="common">big-headed turtle</name>
    <dbReference type="NCBI Taxonomy" id="55544"/>
    <lineage>
        <taxon>Eukaryota</taxon>
        <taxon>Metazoa</taxon>
        <taxon>Chordata</taxon>
        <taxon>Craniata</taxon>
        <taxon>Vertebrata</taxon>
        <taxon>Euteleostomi</taxon>
        <taxon>Archelosauria</taxon>
        <taxon>Testudinata</taxon>
        <taxon>Testudines</taxon>
        <taxon>Cryptodira</taxon>
        <taxon>Durocryptodira</taxon>
        <taxon>Testudinoidea</taxon>
        <taxon>Platysternidae</taxon>
        <taxon>Platysternon</taxon>
    </lineage>
</organism>
<evidence type="ECO:0000313" key="2">
    <source>
        <dbReference type="Proteomes" id="UP000297703"/>
    </source>
</evidence>
<comment type="caution">
    <text evidence="1">The sequence shown here is derived from an EMBL/GenBank/DDBJ whole genome shotgun (WGS) entry which is preliminary data.</text>
</comment>
<name>A0A4D9EED2_9SAUR</name>
<reference evidence="1 2" key="2">
    <citation type="submission" date="2019-04" db="EMBL/GenBank/DDBJ databases">
        <title>The genome sequence of big-headed turtle.</title>
        <authorList>
            <person name="Gong S."/>
        </authorList>
    </citation>
    <scope>NUCLEOTIDE SEQUENCE [LARGE SCALE GENOMIC DNA]</scope>
    <source>
        <strain evidence="1">DO16091913</strain>
        <tissue evidence="1">Muscle</tissue>
    </source>
</reference>
<accession>A0A4D9EED2</accession>
<protein>
    <submittedName>
        <fullName evidence="1">Paraplegin</fullName>
    </submittedName>
</protein>
<gene>
    <name evidence="1" type="ORF">DR999_PMT12494</name>
</gene>
<evidence type="ECO:0000313" key="1">
    <source>
        <dbReference type="EMBL" id="TFK04884.1"/>
    </source>
</evidence>
<keyword evidence="2" id="KW-1185">Reference proteome</keyword>
<dbReference type="EMBL" id="QXTE01000125">
    <property type="protein sequence ID" value="TFK04884.1"/>
    <property type="molecule type" value="Genomic_DNA"/>
</dbReference>